<evidence type="ECO:0000313" key="5">
    <source>
        <dbReference type="EMBL" id="WAR06639.1"/>
    </source>
</evidence>
<keyword evidence="6" id="KW-1185">Reference proteome</keyword>
<dbReference type="PROSITE" id="PS50871">
    <property type="entry name" value="C1Q"/>
    <property type="match status" value="1"/>
</dbReference>
<dbReference type="Gene3D" id="2.60.120.40">
    <property type="match status" value="1"/>
</dbReference>
<gene>
    <name evidence="5" type="ORF">MAR_022008</name>
</gene>
<dbReference type="SMART" id="SM00110">
    <property type="entry name" value="C1Q"/>
    <property type="match status" value="1"/>
</dbReference>
<feature type="domain" description="C1q" evidence="4">
    <location>
        <begin position="63"/>
        <end position="199"/>
    </location>
</feature>
<comment type="subcellular location">
    <subcellularLocation>
        <location evidence="1">Secreted</location>
    </subcellularLocation>
</comment>
<dbReference type="PANTHER" id="PTHR22923:SF116">
    <property type="entry name" value="C1Q DOMAIN-CONTAINING PROTEIN"/>
    <property type="match status" value="1"/>
</dbReference>
<dbReference type="Proteomes" id="UP001164746">
    <property type="component" value="Chromosome 5"/>
</dbReference>
<dbReference type="PRINTS" id="PR00007">
    <property type="entry name" value="COMPLEMNTC1Q"/>
</dbReference>
<accession>A0ABY7EBY8</accession>
<keyword evidence="2" id="KW-0964">Secreted</keyword>
<reference evidence="5" key="1">
    <citation type="submission" date="2022-11" db="EMBL/GenBank/DDBJ databases">
        <title>Centuries of genome instability and evolution in soft-shell clam transmissible cancer (bioRxiv).</title>
        <authorList>
            <person name="Hart S.F.M."/>
            <person name="Yonemitsu M.A."/>
            <person name="Giersch R.M."/>
            <person name="Beal B.F."/>
            <person name="Arriagada G."/>
            <person name="Davis B.W."/>
            <person name="Ostrander E.A."/>
            <person name="Goff S.P."/>
            <person name="Metzger M.J."/>
        </authorList>
    </citation>
    <scope>NUCLEOTIDE SEQUENCE</scope>
    <source>
        <strain evidence="5">MELC-2E11</strain>
        <tissue evidence="5">Siphon/mantle</tissue>
    </source>
</reference>
<proteinExistence type="predicted"/>
<organism evidence="5 6">
    <name type="scientific">Mya arenaria</name>
    <name type="common">Soft-shell clam</name>
    <dbReference type="NCBI Taxonomy" id="6604"/>
    <lineage>
        <taxon>Eukaryota</taxon>
        <taxon>Metazoa</taxon>
        <taxon>Spiralia</taxon>
        <taxon>Lophotrochozoa</taxon>
        <taxon>Mollusca</taxon>
        <taxon>Bivalvia</taxon>
        <taxon>Autobranchia</taxon>
        <taxon>Heteroconchia</taxon>
        <taxon>Euheterodonta</taxon>
        <taxon>Imparidentia</taxon>
        <taxon>Neoheterodontei</taxon>
        <taxon>Myida</taxon>
        <taxon>Myoidea</taxon>
        <taxon>Myidae</taxon>
        <taxon>Mya</taxon>
    </lineage>
</organism>
<dbReference type="PANTHER" id="PTHR22923">
    <property type="entry name" value="CEREBELLIN-RELATED"/>
    <property type="match status" value="1"/>
</dbReference>
<dbReference type="EMBL" id="CP111016">
    <property type="protein sequence ID" value="WAR06639.1"/>
    <property type="molecule type" value="Genomic_DNA"/>
</dbReference>
<dbReference type="Pfam" id="PF00386">
    <property type="entry name" value="C1q"/>
    <property type="match status" value="1"/>
</dbReference>
<evidence type="ECO:0000256" key="3">
    <source>
        <dbReference type="ARBA" id="ARBA00022729"/>
    </source>
</evidence>
<evidence type="ECO:0000256" key="2">
    <source>
        <dbReference type="ARBA" id="ARBA00022525"/>
    </source>
</evidence>
<sequence>MGMGVTFIVPIISVNVDGGLPPMEEHVIPAGSPSFSVGTARTALSGLTGDVLNGNQRLKRQELPYGTVAFYAALSRTVANLGVNQNIVFDHVILNEGNGYSGHAGDFRAPVSGIYAFSVSLQSYYGHSTHYTIMQGTTLVGKLYVDGHAAGMENSGMSFVLKLQKNEDVSVKNADLGENLHGDHYTSFSGFLVAEIEDSPVVDEWFRFPLRGPLCDTYDTVYCKAVRSFV</sequence>
<evidence type="ECO:0000256" key="1">
    <source>
        <dbReference type="ARBA" id="ARBA00004613"/>
    </source>
</evidence>
<evidence type="ECO:0000313" key="6">
    <source>
        <dbReference type="Proteomes" id="UP001164746"/>
    </source>
</evidence>
<dbReference type="InterPro" id="IPR008983">
    <property type="entry name" value="Tumour_necrosis_fac-like_dom"/>
</dbReference>
<dbReference type="InterPro" id="IPR050822">
    <property type="entry name" value="Cerebellin_Synaptic_Org"/>
</dbReference>
<dbReference type="SUPFAM" id="SSF49842">
    <property type="entry name" value="TNF-like"/>
    <property type="match status" value="1"/>
</dbReference>
<name>A0ABY7EBY8_MYAAR</name>
<keyword evidence="3" id="KW-0732">Signal</keyword>
<dbReference type="InterPro" id="IPR001073">
    <property type="entry name" value="C1q_dom"/>
</dbReference>
<evidence type="ECO:0000259" key="4">
    <source>
        <dbReference type="PROSITE" id="PS50871"/>
    </source>
</evidence>
<protein>
    <submittedName>
        <fullName evidence="5">CBLN3-like protein</fullName>
    </submittedName>
</protein>